<evidence type="ECO:0000313" key="3">
    <source>
        <dbReference type="Proteomes" id="UP000324800"/>
    </source>
</evidence>
<reference evidence="2 3" key="1">
    <citation type="submission" date="2019-03" db="EMBL/GenBank/DDBJ databases">
        <title>Single cell metagenomics reveals metabolic interactions within the superorganism composed of flagellate Streblomastix strix and complex community of Bacteroidetes bacteria on its surface.</title>
        <authorList>
            <person name="Treitli S.C."/>
            <person name="Kolisko M."/>
            <person name="Husnik F."/>
            <person name="Keeling P."/>
            <person name="Hampl V."/>
        </authorList>
    </citation>
    <scope>NUCLEOTIDE SEQUENCE [LARGE SCALE GENOMIC DNA]</scope>
    <source>
        <strain evidence="2">ST1C</strain>
    </source>
</reference>
<dbReference type="OrthoDB" id="5979581at2759"/>
<feature type="region of interest" description="Disordered" evidence="1">
    <location>
        <begin position="197"/>
        <end position="216"/>
    </location>
</feature>
<accession>A0A5J4VHR1</accession>
<gene>
    <name evidence="2" type="ORF">EZS28_022488</name>
</gene>
<dbReference type="Proteomes" id="UP000324800">
    <property type="component" value="Unassembled WGS sequence"/>
</dbReference>
<feature type="region of interest" description="Disordered" evidence="1">
    <location>
        <begin position="366"/>
        <end position="394"/>
    </location>
</feature>
<dbReference type="AlphaFoldDB" id="A0A5J4VHR1"/>
<name>A0A5J4VHR1_9EUKA</name>
<evidence type="ECO:0000313" key="2">
    <source>
        <dbReference type="EMBL" id="KAA6381984.1"/>
    </source>
</evidence>
<sequence length="394" mass="46334">EKVKKLKQHYSGIKLLKRLPIQFLEFESYIQQLDYTTDPDYEYLISLLKQAAEENEIDLNAPFEWEEEINDERDRIIKHQITYAQKVHDKIEQLENEKLLIQVYNEKDDLEQIEQVDKEIDELKYAVLTPKQFQIKLNTLNIIHRLRNKHDNYYQQERLKQMQKSSNRHEIPQYDVTSCIVQVKSYNQYNQLPDLSDTKTNSHSPMHSPIPKKYNNADSRENILVNTFSISPQQDQQSNQNRRDTNTIQDLVDILDAISGASADISININNPNQQIMSTRQQDRNNFIDQFKKEMKQQGKKPNEIDWDQFINNVGGSSENEQFDTFNTVQHNEIFNGVLSPQIDIHEILMIQSINQQENKNKTELDLPSSVFTPPITEYKQTTSPTTPTFTDIQ</sequence>
<evidence type="ECO:0000256" key="1">
    <source>
        <dbReference type="SAM" id="MobiDB-lite"/>
    </source>
</evidence>
<proteinExistence type="predicted"/>
<feature type="non-terminal residue" evidence="2">
    <location>
        <position position="1"/>
    </location>
</feature>
<comment type="caution">
    <text evidence="2">The sequence shown here is derived from an EMBL/GenBank/DDBJ whole genome shotgun (WGS) entry which is preliminary data.</text>
</comment>
<dbReference type="EMBL" id="SNRW01007023">
    <property type="protein sequence ID" value="KAA6381984.1"/>
    <property type="molecule type" value="Genomic_DNA"/>
</dbReference>
<dbReference type="Gene3D" id="1.10.510.10">
    <property type="entry name" value="Transferase(Phosphotransferase) domain 1"/>
    <property type="match status" value="1"/>
</dbReference>
<protein>
    <submittedName>
        <fullName evidence="2">Uncharacterized protein</fullName>
    </submittedName>
</protein>
<feature type="compositionally biased region" description="Low complexity" evidence="1">
    <location>
        <begin position="382"/>
        <end position="394"/>
    </location>
</feature>
<organism evidence="2 3">
    <name type="scientific">Streblomastix strix</name>
    <dbReference type="NCBI Taxonomy" id="222440"/>
    <lineage>
        <taxon>Eukaryota</taxon>
        <taxon>Metamonada</taxon>
        <taxon>Preaxostyla</taxon>
        <taxon>Oxymonadida</taxon>
        <taxon>Streblomastigidae</taxon>
        <taxon>Streblomastix</taxon>
    </lineage>
</organism>